<reference evidence="3" key="1">
    <citation type="submission" date="2016-09" db="EMBL/GenBank/DDBJ databases">
        <authorList>
            <person name="Guldener U."/>
        </authorList>
    </citation>
    <scope>NUCLEOTIDE SEQUENCE [LARGE SCALE GENOMIC DNA]</scope>
    <source>
        <strain evidence="3">V64-1</strain>
    </source>
</reference>
<dbReference type="VEuPathDB" id="FungiDB:HZS61_007566"/>
<dbReference type="InterPro" id="IPR012337">
    <property type="entry name" value="RNaseH-like_sf"/>
</dbReference>
<organism evidence="2 3">
    <name type="scientific">Fusarium oxysporum</name>
    <name type="common">Fusarium vascular wilt</name>
    <dbReference type="NCBI Taxonomy" id="5507"/>
    <lineage>
        <taxon>Eukaryota</taxon>
        <taxon>Fungi</taxon>
        <taxon>Dikarya</taxon>
        <taxon>Ascomycota</taxon>
        <taxon>Pezizomycotina</taxon>
        <taxon>Sordariomycetes</taxon>
        <taxon>Hypocreomycetidae</taxon>
        <taxon>Hypocreales</taxon>
        <taxon>Nectriaceae</taxon>
        <taxon>Fusarium</taxon>
        <taxon>Fusarium oxysporum species complex</taxon>
    </lineage>
</organism>
<gene>
    <name evidence="2" type="ORF">FRV6_16963</name>
</gene>
<evidence type="ECO:0000313" key="3">
    <source>
        <dbReference type="Proteomes" id="UP000219369"/>
    </source>
</evidence>
<dbReference type="SUPFAM" id="SSF53098">
    <property type="entry name" value="Ribonuclease H-like"/>
    <property type="match status" value="1"/>
</dbReference>
<dbReference type="OrthoDB" id="4837779at2759"/>
<sequence length="213" mass="24309">MRGAAEFFSVQATSSAADHLRKSSSPDHPASQSSESSPGDEGVIDIYSGATPKRRRFEQSAIPRAKIKAIQELSVGLVIDSDVPFTIFEHSFLRKIFNYFDSCAALLSRTWIISAQRAPLFKRIAQEQDYEEYRLCEESTAELEVVMNNETRWNSAYMMIERALRKQTDIRAFIFATQEEEDGARRFPAEDILSSEDWRVLGEINEILKPIYL</sequence>
<dbReference type="Proteomes" id="UP000219369">
    <property type="component" value="Unassembled WGS sequence"/>
</dbReference>
<feature type="region of interest" description="Disordered" evidence="1">
    <location>
        <begin position="1"/>
        <end position="43"/>
    </location>
</feature>
<protein>
    <submittedName>
        <fullName evidence="2">Uncharacterized protein</fullName>
    </submittedName>
</protein>
<feature type="compositionally biased region" description="Low complexity" evidence="1">
    <location>
        <begin position="26"/>
        <end position="37"/>
    </location>
</feature>
<evidence type="ECO:0000313" key="2">
    <source>
        <dbReference type="EMBL" id="SCO92835.1"/>
    </source>
</evidence>
<proteinExistence type="predicted"/>
<name>A0A2H3TYY2_FUSOX</name>
<dbReference type="AlphaFoldDB" id="A0A2H3TYY2"/>
<evidence type="ECO:0000256" key="1">
    <source>
        <dbReference type="SAM" id="MobiDB-lite"/>
    </source>
</evidence>
<accession>A0A2H3TYY2</accession>
<dbReference type="EMBL" id="FMJY01000031">
    <property type="protein sequence ID" value="SCO92835.1"/>
    <property type="molecule type" value="Genomic_DNA"/>
</dbReference>